<dbReference type="EMBL" id="MH293465">
    <property type="protein sequence ID" value="QBZ38150.1"/>
    <property type="molecule type" value="Genomic_DNA"/>
</dbReference>
<geneLocation type="mitochondrion" evidence="2"/>
<dbReference type="EMBL" id="MW288929">
    <property type="protein sequence ID" value="QWW90530.1"/>
    <property type="molecule type" value="Genomic_DNA"/>
</dbReference>
<name>A0A7S4YZ01_9HEMI</name>
<evidence type="ECO:0000313" key="3">
    <source>
        <dbReference type="EMBL" id="QWW90530.1"/>
    </source>
</evidence>
<gene>
    <name evidence="2" type="primary">ATP8</name>
</gene>
<keyword evidence="1" id="KW-1133">Transmembrane helix</keyword>
<reference evidence="3" key="3">
    <citation type="submission" date="2020-11" db="EMBL/GenBank/DDBJ databases">
        <title>The complete mitochondrial genome of Matsumuramata muiri (Hemiptera: Delphacidae).</title>
        <authorList>
            <person name="Wu Y."/>
        </authorList>
    </citation>
    <scope>NUCLEOTIDE SEQUENCE</scope>
</reference>
<organism evidence="2">
    <name type="scientific">Matsumuramata muiri</name>
    <dbReference type="NCBI Taxonomy" id="2850551"/>
    <lineage>
        <taxon>Eukaryota</taxon>
        <taxon>Metazoa</taxon>
        <taxon>Ecdysozoa</taxon>
        <taxon>Arthropoda</taxon>
        <taxon>Hexapoda</taxon>
        <taxon>Insecta</taxon>
        <taxon>Pterygota</taxon>
        <taxon>Neoptera</taxon>
        <taxon>Paraneoptera</taxon>
        <taxon>Hemiptera</taxon>
        <taxon>Auchenorrhyncha</taxon>
        <taxon>Fulgoroidea</taxon>
        <taxon>Delphacidae</taxon>
        <taxon>Delphacinae</taxon>
        <taxon>Matsumuramata</taxon>
    </lineage>
</organism>
<reference evidence="2" key="1">
    <citation type="submission" date="2018-05" db="EMBL/GenBank/DDBJ databases">
        <authorList>
            <person name="Huang Y."/>
            <person name="Qin D."/>
        </authorList>
    </citation>
    <scope>NUCLEOTIDE SEQUENCE</scope>
</reference>
<protein>
    <submittedName>
        <fullName evidence="2">ATP synthase F0 subunit 8</fullName>
    </submittedName>
</protein>
<reference evidence="2" key="2">
    <citation type="journal article" date="2020" name="Genomics">
        <title>Contribution to the mitogenome diversity in Delphacinae: Phylogenetic and ecological implications.</title>
        <authorList>
            <person name="Huang Y.-X."/>
            <person name="Ren F.-J."/>
            <person name="Bartlett C.R."/>
            <person name="Wei Y.-S."/>
            <person name="Qin D.-Z."/>
        </authorList>
    </citation>
    <scope>NUCLEOTIDE SEQUENCE</scope>
</reference>
<evidence type="ECO:0000256" key="1">
    <source>
        <dbReference type="SAM" id="Phobius"/>
    </source>
</evidence>
<keyword evidence="1" id="KW-0472">Membrane</keyword>
<keyword evidence="2" id="KW-0496">Mitochondrion</keyword>
<sequence length="33" mass="3944">MPQMSPCSWLLLITLTNMLVNIIKLNIFFEKKY</sequence>
<keyword evidence="1" id="KW-0812">Transmembrane</keyword>
<evidence type="ECO:0000313" key="2">
    <source>
        <dbReference type="EMBL" id="QBZ38150.1"/>
    </source>
</evidence>
<accession>A0A7S4YZ01</accession>
<feature type="transmembrane region" description="Helical" evidence="1">
    <location>
        <begin position="7"/>
        <end position="29"/>
    </location>
</feature>
<dbReference type="AlphaFoldDB" id="A0A7S4YZ01"/>
<proteinExistence type="predicted"/>